<evidence type="ECO:0000259" key="2">
    <source>
        <dbReference type="PROSITE" id="PS50119"/>
    </source>
</evidence>
<dbReference type="SUPFAM" id="SSF57845">
    <property type="entry name" value="B-box zinc-binding domain"/>
    <property type="match status" value="1"/>
</dbReference>
<keyword evidence="4" id="KW-1185">Reference proteome</keyword>
<evidence type="ECO:0000313" key="3">
    <source>
        <dbReference type="EMBL" id="KAH3819720.1"/>
    </source>
</evidence>
<keyword evidence="1" id="KW-0479">Metal-binding</keyword>
<protein>
    <recommendedName>
        <fullName evidence="2">B box-type domain-containing protein</fullName>
    </recommendedName>
</protein>
<comment type="caution">
    <text evidence="3">The sequence shown here is derived from an EMBL/GenBank/DDBJ whole genome shotgun (WGS) entry which is preliminary data.</text>
</comment>
<dbReference type="Gene3D" id="2.130.10.10">
    <property type="entry name" value="YVTN repeat-like/Quinoprotein amine dehydrogenase"/>
    <property type="match status" value="1"/>
</dbReference>
<gene>
    <name evidence="3" type="ORF">DPMN_121463</name>
</gene>
<dbReference type="PANTHER" id="PTHR25462">
    <property type="entry name" value="BONUS, ISOFORM C-RELATED"/>
    <property type="match status" value="1"/>
</dbReference>
<feature type="domain" description="B box-type" evidence="2">
    <location>
        <begin position="77"/>
        <end position="111"/>
    </location>
</feature>
<dbReference type="InterPro" id="IPR011044">
    <property type="entry name" value="Quino_amine_DH_bsu"/>
</dbReference>
<organism evidence="3 4">
    <name type="scientific">Dreissena polymorpha</name>
    <name type="common">Zebra mussel</name>
    <name type="synonym">Mytilus polymorpha</name>
    <dbReference type="NCBI Taxonomy" id="45954"/>
    <lineage>
        <taxon>Eukaryota</taxon>
        <taxon>Metazoa</taxon>
        <taxon>Spiralia</taxon>
        <taxon>Lophotrochozoa</taxon>
        <taxon>Mollusca</taxon>
        <taxon>Bivalvia</taxon>
        <taxon>Autobranchia</taxon>
        <taxon>Heteroconchia</taxon>
        <taxon>Euheterodonta</taxon>
        <taxon>Imparidentia</taxon>
        <taxon>Neoheterodontei</taxon>
        <taxon>Myida</taxon>
        <taxon>Dreissenoidea</taxon>
        <taxon>Dreissenidae</taxon>
        <taxon>Dreissena</taxon>
    </lineage>
</organism>
<dbReference type="InterPro" id="IPR015943">
    <property type="entry name" value="WD40/YVTN_repeat-like_dom_sf"/>
</dbReference>
<sequence length="575" mass="64977">MAASCESDIHTGCDFVYDFCCTTCDENTNVNKEAQYYCEHCYKYYCEDCVKHHNQLLKKHSVLGRNYVAKWNYSHEDAFEQCEKHNDRKLEVFCEDHSELLCTICHIRDHQKCSKVVLIADKTEAFNHERDFLQMTDNYISLQRKINQKRKEKEKNIESLMESYNKTLDSINLFNDKVCDIINQLKMNSINKLDTLTATLKTSLLCEIGKCSSLDNSMQKFSDKLQSARSNVDSRSFILYKKCLDLHSKIDLELKNIGDRTDVALLFNLNDTIERALSSVSDLGSVVTTNRNKLIAITSKTQYSLKQECWVSCISEKEDENFLITDKKNRQLKLLDQTFKVAASFELPGEPLSMCSISGSQVAVAVNAYPSKYEIHFITVTNDQMVNDRQMKLEHRCTYIVNHQGNLLITSGTGLYQYAVDGRLVSKMYEDTSWGNTVVSCAVSPHGDRIYVANVSRNSLTTLSMNGTVLATISNPAFKWEDIILQDRAMARGYNITVTAAVSATPGLYVTHSGQVLVCGGGSHTILQVDMDGRQVLAEVATGISHPTSVFCSKRKGLLVVGMWNNDTILVFKTQ</sequence>
<dbReference type="GO" id="GO:0008270">
    <property type="term" value="F:zinc ion binding"/>
    <property type="evidence" value="ECO:0007669"/>
    <property type="project" value="UniProtKB-KW"/>
</dbReference>
<evidence type="ECO:0000256" key="1">
    <source>
        <dbReference type="PROSITE-ProRule" id="PRU00024"/>
    </source>
</evidence>
<keyword evidence="1" id="KW-0863">Zinc-finger</keyword>
<evidence type="ECO:0000313" key="4">
    <source>
        <dbReference type="Proteomes" id="UP000828390"/>
    </source>
</evidence>
<dbReference type="PANTHER" id="PTHR25462:SF296">
    <property type="entry name" value="MEIOTIC P26, ISOFORM F"/>
    <property type="match status" value="1"/>
</dbReference>
<accession>A0A9D4GQS4</accession>
<keyword evidence="1" id="KW-0862">Zinc</keyword>
<dbReference type="SUPFAM" id="SSF50969">
    <property type="entry name" value="YVTN repeat-like/Quinoprotein amine dehydrogenase"/>
    <property type="match status" value="1"/>
</dbReference>
<reference evidence="3" key="2">
    <citation type="submission" date="2020-11" db="EMBL/GenBank/DDBJ databases">
        <authorList>
            <person name="McCartney M.A."/>
            <person name="Auch B."/>
            <person name="Kono T."/>
            <person name="Mallez S."/>
            <person name="Becker A."/>
            <person name="Gohl D.M."/>
            <person name="Silverstein K.A.T."/>
            <person name="Koren S."/>
            <person name="Bechman K.B."/>
            <person name="Herman A."/>
            <person name="Abrahante J.E."/>
            <person name="Garbe J."/>
        </authorList>
    </citation>
    <scope>NUCLEOTIDE SEQUENCE</scope>
    <source>
        <strain evidence="3">Duluth1</strain>
        <tissue evidence="3">Whole animal</tissue>
    </source>
</reference>
<dbReference type="EMBL" id="JAIWYP010000005">
    <property type="protein sequence ID" value="KAH3819720.1"/>
    <property type="molecule type" value="Genomic_DNA"/>
</dbReference>
<name>A0A9D4GQS4_DREPO</name>
<dbReference type="Gene3D" id="3.30.160.60">
    <property type="entry name" value="Classic Zinc Finger"/>
    <property type="match status" value="1"/>
</dbReference>
<dbReference type="AlphaFoldDB" id="A0A9D4GQS4"/>
<dbReference type="PROSITE" id="PS50119">
    <property type="entry name" value="ZF_BBOX"/>
    <property type="match status" value="2"/>
</dbReference>
<dbReference type="InterPro" id="IPR047153">
    <property type="entry name" value="TRIM45/56/19-like"/>
</dbReference>
<feature type="domain" description="B box-type" evidence="2">
    <location>
        <begin position="21"/>
        <end position="65"/>
    </location>
</feature>
<dbReference type="Pfam" id="PF00643">
    <property type="entry name" value="zf-B_box"/>
    <property type="match status" value="1"/>
</dbReference>
<reference evidence="3" key="1">
    <citation type="journal article" date="2019" name="bioRxiv">
        <title>The Genome of the Zebra Mussel, Dreissena polymorpha: A Resource for Invasive Species Research.</title>
        <authorList>
            <person name="McCartney M.A."/>
            <person name="Auch B."/>
            <person name="Kono T."/>
            <person name="Mallez S."/>
            <person name="Zhang Y."/>
            <person name="Obille A."/>
            <person name="Becker A."/>
            <person name="Abrahante J.E."/>
            <person name="Garbe J."/>
            <person name="Badalamenti J.P."/>
            <person name="Herman A."/>
            <person name="Mangelson H."/>
            <person name="Liachko I."/>
            <person name="Sullivan S."/>
            <person name="Sone E.D."/>
            <person name="Koren S."/>
            <person name="Silverstein K.A.T."/>
            <person name="Beckman K.B."/>
            <person name="Gohl D.M."/>
        </authorList>
    </citation>
    <scope>NUCLEOTIDE SEQUENCE</scope>
    <source>
        <strain evidence="3">Duluth1</strain>
        <tissue evidence="3">Whole animal</tissue>
    </source>
</reference>
<dbReference type="InterPro" id="IPR000315">
    <property type="entry name" value="Znf_B-box"/>
</dbReference>
<proteinExistence type="predicted"/>
<dbReference type="Proteomes" id="UP000828390">
    <property type="component" value="Unassembled WGS sequence"/>
</dbReference>